<sequence>MNKNNSNNETNTVLELKPMQDFVETEYIKNITNRGLTYIKAGFPVHFRGPSGTGKTTVAMHLASKIGRPVIIIHGDSEYKTSDLVGNESGYKFKKLDDKFIHTVHKQEEEMTKQWVNNRLTIAVKNGFTLIYDEFTRSRAEANNILLPILQEGMMTTSASKQEDYYMKVHPEFRAIFTSNPEEYAGVNRTQDALRDRMVTLDLDHFDYDTELRITQAKSKLTLKETEIIVKVVRGLRESGKVEFDPTVRGAIMIAKTLATLNTTPLKSKETFRTICQDILTSETSRVGSKTNQEKVRGIVDLLIDKYTK</sequence>
<dbReference type="InterPro" id="IPR003593">
    <property type="entry name" value="AAA+_ATPase"/>
</dbReference>
<feature type="domain" description="AAA+ ATPase" evidence="10">
    <location>
        <begin position="41"/>
        <end position="209"/>
    </location>
</feature>
<protein>
    <submittedName>
        <fullName evidence="11">Gas vesicle protein GvpN</fullName>
    </submittedName>
</protein>
<evidence type="ECO:0000256" key="3">
    <source>
        <dbReference type="ARBA" id="ARBA00022490"/>
    </source>
</evidence>
<dbReference type="PANTHER" id="PTHR42759:SF1">
    <property type="entry name" value="MAGNESIUM-CHELATASE SUBUNIT CHLD"/>
    <property type="match status" value="1"/>
</dbReference>
<dbReference type="NCBIfam" id="TIGR02640">
    <property type="entry name" value="gas_vesic_GvpN"/>
    <property type="match status" value="1"/>
</dbReference>
<dbReference type="GO" id="GO:0016887">
    <property type="term" value="F:ATP hydrolysis activity"/>
    <property type="evidence" value="ECO:0007669"/>
    <property type="project" value="InterPro"/>
</dbReference>
<keyword evidence="4" id="KW-0547">Nucleotide-binding</keyword>
<comment type="similarity">
    <text evidence="2">Belongs to the CbbQ/NirQ/NorQ/GpvN family.</text>
</comment>
<keyword evidence="7" id="KW-0304">Gas vesicle</keyword>
<keyword evidence="3" id="KW-0963">Cytoplasm</keyword>
<dbReference type="InterPro" id="IPR050764">
    <property type="entry name" value="CbbQ/NirQ/NorQ/GpvN"/>
</dbReference>
<comment type="caution">
    <text evidence="11">The sequence shown here is derived from an EMBL/GenBank/DDBJ whole genome shotgun (WGS) entry which is preliminary data.</text>
</comment>
<evidence type="ECO:0000259" key="10">
    <source>
        <dbReference type="SMART" id="SM00382"/>
    </source>
</evidence>
<dbReference type="GO" id="GO:0005737">
    <property type="term" value="C:cytoplasm"/>
    <property type="evidence" value="ECO:0007669"/>
    <property type="project" value="UniProtKB-SubCell"/>
</dbReference>
<keyword evidence="12" id="KW-1185">Reference proteome</keyword>
<dbReference type="AlphaFoldDB" id="A0A2S7KY07"/>
<keyword evidence="5" id="KW-0378">Hydrolase</keyword>
<evidence type="ECO:0000313" key="11">
    <source>
        <dbReference type="EMBL" id="PQB07500.1"/>
    </source>
</evidence>
<name>A0A2S7KY07_9FLAO</name>
<dbReference type="Gene3D" id="3.40.50.300">
    <property type="entry name" value="P-loop containing nucleotide triphosphate hydrolases"/>
    <property type="match status" value="1"/>
</dbReference>
<reference evidence="11 12" key="1">
    <citation type="submission" date="2016-11" db="EMBL/GenBank/DDBJ databases">
        <title>Trade-off between light-utilization and light-protection in marine flavobacteria.</title>
        <authorList>
            <person name="Kumagai Y."/>
        </authorList>
    </citation>
    <scope>NUCLEOTIDE SEQUENCE [LARGE SCALE GENOMIC DNA]</scope>
    <source>
        <strain evidence="11 12">ATCC 700397</strain>
    </source>
</reference>
<dbReference type="EMBL" id="MQUA01000013">
    <property type="protein sequence ID" value="PQB07500.1"/>
    <property type="molecule type" value="Genomic_DNA"/>
</dbReference>
<dbReference type="Proteomes" id="UP000239522">
    <property type="component" value="Unassembled WGS sequence"/>
</dbReference>
<dbReference type="CDD" id="cd00009">
    <property type="entry name" value="AAA"/>
    <property type="match status" value="1"/>
</dbReference>
<evidence type="ECO:0000256" key="7">
    <source>
        <dbReference type="ARBA" id="ARBA00022987"/>
    </source>
</evidence>
<proteinExistence type="inferred from homology"/>
<dbReference type="OrthoDB" id="9808317at2"/>
<keyword evidence="6" id="KW-0067">ATP-binding</keyword>
<evidence type="ECO:0000256" key="6">
    <source>
        <dbReference type="ARBA" id="ARBA00022840"/>
    </source>
</evidence>
<dbReference type="SMART" id="SM00382">
    <property type="entry name" value="AAA"/>
    <property type="match status" value="1"/>
</dbReference>
<dbReference type="PANTHER" id="PTHR42759">
    <property type="entry name" value="MOXR FAMILY PROTEIN"/>
    <property type="match status" value="1"/>
</dbReference>
<evidence type="ECO:0000256" key="1">
    <source>
        <dbReference type="ARBA" id="ARBA00004496"/>
    </source>
</evidence>
<evidence type="ECO:0000256" key="5">
    <source>
        <dbReference type="ARBA" id="ARBA00022801"/>
    </source>
</evidence>
<dbReference type="Pfam" id="PF07728">
    <property type="entry name" value="AAA_5"/>
    <property type="match status" value="1"/>
</dbReference>
<dbReference type="InterPro" id="IPR027417">
    <property type="entry name" value="P-loop_NTPase"/>
</dbReference>
<dbReference type="GO" id="GO:0031412">
    <property type="term" value="P:gas vesicle organization"/>
    <property type="evidence" value="ECO:0007669"/>
    <property type="project" value="InterPro"/>
</dbReference>
<comment type="catalytic activity">
    <reaction evidence="9">
        <text>ATP + H2O = ADP + phosphate + H(+)</text>
        <dbReference type="Rhea" id="RHEA:13065"/>
        <dbReference type="ChEBI" id="CHEBI:15377"/>
        <dbReference type="ChEBI" id="CHEBI:15378"/>
        <dbReference type="ChEBI" id="CHEBI:30616"/>
        <dbReference type="ChEBI" id="CHEBI:43474"/>
        <dbReference type="ChEBI" id="CHEBI:456216"/>
    </reaction>
</comment>
<evidence type="ECO:0000313" key="12">
    <source>
        <dbReference type="Proteomes" id="UP000239522"/>
    </source>
</evidence>
<dbReference type="InterPro" id="IPR013462">
    <property type="entry name" value="Gas-vesicle_GvpN"/>
</dbReference>
<evidence type="ECO:0000256" key="2">
    <source>
        <dbReference type="ARBA" id="ARBA00009417"/>
    </source>
</evidence>
<organism evidence="11 12">
    <name type="scientific">Polaribacter filamentus</name>
    <dbReference type="NCBI Taxonomy" id="53483"/>
    <lineage>
        <taxon>Bacteria</taxon>
        <taxon>Pseudomonadati</taxon>
        <taxon>Bacteroidota</taxon>
        <taxon>Flavobacteriia</taxon>
        <taxon>Flavobacteriales</taxon>
        <taxon>Flavobacteriaceae</taxon>
    </lineage>
</organism>
<dbReference type="RefSeq" id="WP_104809709.1">
    <property type="nucleotide sequence ID" value="NZ_MQUA01000013.1"/>
</dbReference>
<evidence type="ECO:0000256" key="8">
    <source>
        <dbReference type="ARBA" id="ARBA00035108"/>
    </source>
</evidence>
<dbReference type="InterPro" id="IPR011704">
    <property type="entry name" value="ATPase_dyneun-rel_AAA"/>
</dbReference>
<dbReference type="GO" id="GO:0005524">
    <property type="term" value="F:ATP binding"/>
    <property type="evidence" value="ECO:0007669"/>
    <property type="project" value="UniProtKB-KW"/>
</dbReference>
<evidence type="ECO:0000256" key="4">
    <source>
        <dbReference type="ARBA" id="ARBA00022741"/>
    </source>
</evidence>
<comment type="subcellular location">
    <subcellularLocation>
        <location evidence="1">Cytoplasm</location>
    </subcellularLocation>
    <subcellularLocation>
        <location evidence="8">Gas vesicle</location>
    </subcellularLocation>
</comment>
<evidence type="ECO:0000256" key="9">
    <source>
        <dbReference type="ARBA" id="ARBA00049360"/>
    </source>
</evidence>
<dbReference type="SUPFAM" id="SSF52540">
    <property type="entry name" value="P-loop containing nucleoside triphosphate hydrolases"/>
    <property type="match status" value="1"/>
</dbReference>
<gene>
    <name evidence="11" type="ORF">BST83_10255</name>
</gene>
<accession>A0A2S7KY07</accession>
<dbReference type="GO" id="GO:0031411">
    <property type="term" value="C:gas vesicle"/>
    <property type="evidence" value="ECO:0007669"/>
    <property type="project" value="UniProtKB-SubCell"/>
</dbReference>